<evidence type="ECO:0000256" key="10">
    <source>
        <dbReference type="ARBA" id="ARBA00023235"/>
    </source>
</evidence>
<dbReference type="InterPro" id="IPR038726">
    <property type="entry name" value="PDDEXK_AddAB-type"/>
</dbReference>
<dbReference type="EMBL" id="JBHSGL010000005">
    <property type="protein sequence ID" value="MFC4712676.1"/>
    <property type="molecule type" value="Genomic_DNA"/>
</dbReference>
<dbReference type="InterPro" id="IPR001315">
    <property type="entry name" value="CARD"/>
</dbReference>
<dbReference type="RefSeq" id="WP_377278014.1">
    <property type="nucleotide sequence ID" value="NZ_JBHSGL010000005.1"/>
</dbReference>
<dbReference type="InterPro" id="IPR000212">
    <property type="entry name" value="DNA_helicase_UvrD/REP"/>
</dbReference>
<dbReference type="InterPro" id="IPR014016">
    <property type="entry name" value="UvrD-like_ATP-bd"/>
</dbReference>
<comment type="catalytic activity">
    <reaction evidence="12 13">
        <text>ATP + H2O = ADP + phosphate + H(+)</text>
        <dbReference type="Rhea" id="RHEA:13065"/>
        <dbReference type="ChEBI" id="CHEBI:15377"/>
        <dbReference type="ChEBI" id="CHEBI:15378"/>
        <dbReference type="ChEBI" id="CHEBI:30616"/>
        <dbReference type="ChEBI" id="CHEBI:43474"/>
        <dbReference type="ChEBI" id="CHEBI:456216"/>
        <dbReference type="EC" id="5.6.2.4"/>
    </reaction>
</comment>
<dbReference type="Pfam" id="PF12705">
    <property type="entry name" value="PDDEXK_1"/>
    <property type="match status" value="1"/>
</dbReference>
<keyword evidence="2 13" id="KW-0547">Nucleotide-binding</keyword>
<comment type="subunit">
    <text evidence="13">Heterodimer of AddA and AddB/RexB.</text>
</comment>
<dbReference type="EC" id="5.6.2.4" evidence="13"/>
<comment type="cofactor">
    <cofactor evidence="13">
        <name>Mg(2+)</name>
        <dbReference type="ChEBI" id="CHEBI:18420"/>
    </cofactor>
</comment>
<evidence type="ECO:0000313" key="18">
    <source>
        <dbReference type="EMBL" id="MFC4712676.1"/>
    </source>
</evidence>
<comment type="catalytic activity">
    <reaction evidence="11 13">
        <text>Couples ATP hydrolysis with the unwinding of duplex DNA by translocating in the 3'-5' direction.</text>
        <dbReference type="EC" id="5.6.2.4"/>
    </reaction>
</comment>
<dbReference type="Pfam" id="PF00580">
    <property type="entry name" value="UvrD-helicase"/>
    <property type="match status" value="1"/>
</dbReference>
<name>A0ABV9MC56_9BACL</name>
<dbReference type="InterPro" id="IPR027417">
    <property type="entry name" value="P-loop_NTPase"/>
</dbReference>
<feature type="domain" description="UvrD-like helicase ATP-binding" evidence="16">
    <location>
        <begin position="9"/>
        <end position="478"/>
    </location>
</feature>
<reference evidence="19" key="1">
    <citation type="journal article" date="2019" name="Int. J. Syst. Evol. Microbiol.">
        <title>The Global Catalogue of Microorganisms (GCM) 10K type strain sequencing project: providing services to taxonomists for standard genome sequencing and annotation.</title>
        <authorList>
            <consortium name="The Broad Institute Genomics Platform"/>
            <consortium name="The Broad Institute Genome Sequencing Center for Infectious Disease"/>
            <person name="Wu L."/>
            <person name="Ma J."/>
        </authorList>
    </citation>
    <scope>NUCLEOTIDE SEQUENCE [LARGE SCALE GENOMIC DNA]</scope>
    <source>
        <strain evidence="19">CGMCC 1.12151</strain>
    </source>
</reference>
<comment type="function">
    <text evidence="13">The heterodimer acts as both an ATP-dependent DNA helicase and an ATP-dependent, dual-direction single-stranded exonuclease. Recognizes the chi site generating a DNA molecule suitable for the initiation of homologous recombination. The AddA nuclease domain is required for chi fragment generation; this subunit has the helicase and 3' -&gt; 5' nuclease activities.</text>
</comment>
<dbReference type="Gene3D" id="3.90.320.10">
    <property type="match status" value="1"/>
</dbReference>
<evidence type="ECO:0000259" key="16">
    <source>
        <dbReference type="PROSITE" id="PS51198"/>
    </source>
</evidence>
<evidence type="ECO:0000313" key="19">
    <source>
        <dbReference type="Proteomes" id="UP001595932"/>
    </source>
</evidence>
<gene>
    <name evidence="13 18" type="primary">addA</name>
    <name evidence="18" type="ORF">ACFO5U_07400</name>
</gene>
<dbReference type="InterPro" id="IPR011604">
    <property type="entry name" value="PDDEXK-like_dom_sf"/>
</dbReference>
<evidence type="ECO:0000256" key="2">
    <source>
        <dbReference type="ARBA" id="ARBA00022741"/>
    </source>
</evidence>
<evidence type="ECO:0000256" key="9">
    <source>
        <dbReference type="ARBA" id="ARBA00023204"/>
    </source>
</evidence>
<keyword evidence="6 13" id="KW-0269">Exonuclease</keyword>
<evidence type="ECO:0000256" key="4">
    <source>
        <dbReference type="ARBA" id="ARBA00022801"/>
    </source>
</evidence>
<evidence type="ECO:0000256" key="13">
    <source>
        <dbReference type="HAMAP-Rule" id="MF_01451"/>
    </source>
</evidence>
<evidence type="ECO:0000256" key="3">
    <source>
        <dbReference type="ARBA" id="ARBA00022763"/>
    </source>
</evidence>
<evidence type="ECO:0000256" key="12">
    <source>
        <dbReference type="ARBA" id="ARBA00048988"/>
    </source>
</evidence>
<proteinExistence type="inferred from homology"/>
<dbReference type="GO" id="GO:0003678">
    <property type="term" value="F:DNA helicase activity"/>
    <property type="evidence" value="ECO:0007669"/>
    <property type="project" value="UniProtKB-EC"/>
</dbReference>
<evidence type="ECO:0000256" key="5">
    <source>
        <dbReference type="ARBA" id="ARBA00022806"/>
    </source>
</evidence>
<evidence type="ECO:0000256" key="11">
    <source>
        <dbReference type="ARBA" id="ARBA00034617"/>
    </source>
</evidence>
<dbReference type="Proteomes" id="UP001595932">
    <property type="component" value="Unassembled WGS sequence"/>
</dbReference>
<evidence type="ECO:0000256" key="6">
    <source>
        <dbReference type="ARBA" id="ARBA00022839"/>
    </source>
</evidence>
<dbReference type="InterPro" id="IPR011335">
    <property type="entry name" value="Restrct_endonuc-II-like"/>
</dbReference>
<keyword evidence="4 13" id="KW-0378">Hydrolase</keyword>
<organism evidence="18 19">
    <name type="scientific">Planococcus dechangensis</name>
    <dbReference type="NCBI Taxonomy" id="1176255"/>
    <lineage>
        <taxon>Bacteria</taxon>
        <taxon>Bacillati</taxon>
        <taxon>Bacillota</taxon>
        <taxon>Bacilli</taxon>
        <taxon>Bacillales</taxon>
        <taxon>Caryophanaceae</taxon>
        <taxon>Planococcus</taxon>
    </lineage>
</organism>
<evidence type="ECO:0000256" key="8">
    <source>
        <dbReference type="ARBA" id="ARBA00023125"/>
    </source>
</evidence>
<dbReference type="EC" id="3.1.-.-" evidence="13"/>
<keyword evidence="5 13" id="KW-0347">Helicase</keyword>
<accession>A0ABV9MC56</accession>
<dbReference type="PROSITE" id="PS51217">
    <property type="entry name" value="UVRD_HELICASE_CTER"/>
    <property type="match status" value="1"/>
</dbReference>
<keyword evidence="8 13" id="KW-0238">DNA-binding</keyword>
<evidence type="ECO:0000259" key="15">
    <source>
        <dbReference type="PROSITE" id="PS50209"/>
    </source>
</evidence>
<dbReference type="PANTHER" id="PTHR11070:SF48">
    <property type="entry name" value="ATP-DEPENDENT HELICASE_NUCLEASE SUBUNIT A"/>
    <property type="match status" value="1"/>
</dbReference>
<keyword evidence="1 13" id="KW-0540">Nuclease</keyword>
<feature type="binding site" evidence="14">
    <location>
        <begin position="30"/>
        <end position="37"/>
    </location>
    <ligand>
        <name>ATP</name>
        <dbReference type="ChEBI" id="CHEBI:30616"/>
    </ligand>
</feature>
<dbReference type="NCBIfam" id="TIGR02785">
    <property type="entry name" value="addA_Gpos"/>
    <property type="match status" value="1"/>
</dbReference>
<feature type="domain" description="UvrD-like helicase C-terminal" evidence="17">
    <location>
        <begin position="498"/>
        <end position="795"/>
    </location>
</feature>
<dbReference type="InterPro" id="IPR014017">
    <property type="entry name" value="DNA_helicase_UvrD-like_C"/>
</dbReference>
<dbReference type="PROSITE" id="PS50209">
    <property type="entry name" value="CARD"/>
    <property type="match status" value="1"/>
</dbReference>
<dbReference type="PROSITE" id="PS51198">
    <property type="entry name" value="UVRD_HELICASE_ATP_BIND"/>
    <property type="match status" value="1"/>
</dbReference>
<evidence type="ECO:0000256" key="1">
    <source>
        <dbReference type="ARBA" id="ARBA00022722"/>
    </source>
</evidence>
<evidence type="ECO:0000259" key="17">
    <source>
        <dbReference type="PROSITE" id="PS51217"/>
    </source>
</evidence>
<keyword evidence="3 13" id="KW-0227">DNA damage</keyword>
<keyword evidence="10 13" id="KW-0413">Isomerase</keyword>
<evidence type="ECO:0000256" key="14">
    <source>
        <dbReference type="PROSITE-ProRule" id="PRU00560"/>
    </source>
</evidence>
<comment type="caution">
    <text evidence="18">The sequence shown here is derived from an EMBL/GenBank/DDBJ whole genome shotgun (WGS) entry which is preliminary data.</text>
</comment>
<keyword evidence="19" id="KW-1185">Reference proteome</keyword>
<evidence type="ECO:0000256" key="7">
    <source>
        <dbReference type="ARBA" id="ARBA00022840"/>
    </source>
</evidence>
<dbReference type="GO" id="GO:0016787">
    <property type="term" value="F:hydrolase activity"/>
    <property type="evidence" value="ECO:0007669"/>
    <property type="project" value="UniProtKB-KW"/>
</dbReference>
<dbReference type="HAMAP" id="MF_01451">
    <property type="entry name" value="AddA"/>
    <property type="match status" value="1"/>
</dbReference>
<sequence>MIPQKPNNVTWTDEQWQAIWAKGQDMLVSAAAGSGKTAVLINRMIEKVLDEQDPVSVDELLVVTFTNASAAEMRHRMSAALEEAVLAQPASAHLKKQLRLINKAQISTLHSFCLQVVKQYAYLLEIDPGFRIAGDTEAALLRDDVMEAVLEDAYEGSDRESVYRLADSFTSDRSDQAMEILLSKLYDYSRVHPDPDLWLEQLPKLYDVPEGASIDDLPFMADLKMTIRHSFEAALDLLDEGWELATQPDGPAILEENLRMDATLIRAAIDALDESWSSLHSYARNVQWERLAAVKKDSCDPQLAEQAKARRNEAKKLFNDVKDGYFTRAPHRLLEEMRDMAPLMRTLVDLTKKFAQDYHALKIERGLVDFSDLEHYALEVLSDNGQPSAIAMDYRTRFKEVLVDEYQDTNMLQETILNLVKSGSEQDGNLFMVGDVKQSIYRFRLAEPMLFLGKYARFSRQAEGTGLRIDLNANFRSRKEVLDGTNYLFSQIMGERVGEIDYDEDAALKPKAPYPDQDVPIGLTLIHEPETDEEQSEADIEMDKSQWEARWIAKKIRHLMDSGATVHDPWNGQERLLEYRDIVVLMRSMTWSGDFSDEFKMAGIPLYAELNGGYFDALEVMIILNTLRVIDNPYQDIPLAAVLRAPFFGLQENELAAIRLADPKGTFYDALKAFIRIGSMDEATRIKLRRFTNNLEQWRNLARRGSLSELVWKVYMDTNYYEMVGAMSNGKQRQANLRALHDRSLEYEKTAFRGLFRFLRFIDRMRERGDDLGTAKSLSEKENVVRLMTVHKSKGLEFPIVFFAGTGRQFNEMDFHKPYLFDQHYGLAVKAVNPDTRLEYTSLPYLAVKEMKQLQMRAEEMRVLYVAMTRAKEKLYLTASVKEIDRLFEKWKTATGELLLPDFKRSRAKSYLDWIGPAIARHPDASELHTGGDVMDHHSRFQIDIVETRSLEEPPLLLDAHQDHPESSEESASVHERFDFLYPHQRAVDKRSKQSVTEMKRLQLLQRLDEPESFLQNFQPKAQKATPHRPDFLMDRKLSAADVGTAVHTVMQHLPLERRLTLDEIRLFLDELVGREILTPEEAQAVRAEEVEAFFHSKTAQRLLNAEEIKREVPFTYARADEDGDHQIVQGIVDCLFLENGEWVLLDYKTDQTRQMGDIPATMKERYSIQLSVYQEAVEAILRIPVKQRILYLFSTSDEVEV</sequence>
<dbReference type="InterPro" id="IPR014152">
    <property type="entry name" value="AddA"/>
</dbReference>
<keyword evidence="7 13" id="KW-0067">ATP-binding</keyword>
<dbReference type="Pfam" id="PF13361">
    <property type="entry name" value="UvrD_C"/>
    <property type="match status" value="1"/>
</dbReference>
<keyword evidence="9 13" id="KW-0234">DNA repair</keyword>
<dbReference type="SUPFAM" id="SSF52980">
    <property type="entry name" value="Restriction endonuclease-like"/>
    <property type="match status" value="1"/>
</dbReference>
<dbReference type="Gene3D" id="3.40.50.300">
    <property type="entry name" value="P-loop containing nucleotide triphosphate hydrolases"/>
    <property type="match status" value="4"/>
</dbReference>
<dbReference type="SUPFAM" id="SSF52540">
    <property type="entry name" value="P-loop containing nucleoside triphosphate hydrolases"/>
    <property type="match status" value="1"/>
</dbReference>
<feature type="domain" description="CARD" evidence="15">
    <location>
        <begin position="1056"/>
        <end position="1112"/>
    </location>
</feature>
<protein>
    <recommendedName>
        <fullName evidence="13">ATP-dependent helicase/nuclease subunit A</fullName>
        <ecNumber evidence="13">3.1.-.-</ecNumber>
        <ecNumber evidence="13">5.6.2.4</ecNumber>
    </recommendedName>
    <alternativeName>
        <fullName evidence="13">ATP-dependent helicase/nuclease AddA</fullName>
    </alternativeName>
    <alternativeName>
        <fullName evidence="13">DNA 3'-5' helicase AddA</fullName>
    </alternativeName>
</protein>
<comment type="similarity">
    <text evidence="13">Belongs to the helicase family. AddA subfamily.</text>
</comment>
<dbReference type="PANTHER" id="PTHR11070">
    <property type="entry name" value="UVRD / RECB / PCRA DNA HELICASE FAMILY MEMBER"/>
    <property type="match status" value="1"/>
</dbReference>